<evidence type="ECO:0000256" key="1">
    <source>
        <dbReference type="ARBA" id="ARBA00022722"/>
    </source>
</evidence>
<dbReference type="AlphaFoldDB" id="A0A9P4TB58"/>
<reference evidence="4" key="1">
    <citation type="submission" date="2019-04" db="EMBL/GenBank/DDBJ databases">
        <title>Sequencing of skin fungus with MAO and IRED activity.</title>
        <authorList>
            <person name="Marsaioli A.J."/>
            <person name="Bonatto J.M.C."/>
            <person name="Reis Junior O."/>
        </authorList>
    </citation>
    <scope>NUCLEOTIDE SEQUENCE</scope>
    <source>
        <strain evidence="4">30M1</strain>
    </source>
</reference>
<evidence type="ECO:0000256" key="2">
    <source>
        <dbReference type="ARBA" id="ARBA00022801"/>
    </source>
</evidence>
<dbReference type="InterPro" id="IPR016191">
    <property type="entry name" value="Ribonuclease/ribotoxin"/>
</dbReference>
<sequence>MLFSSVAVTASLFACISAVPTQIIQRGAEIQAADALLEARAVTVTCTPTSNQSKTKNFIVDVAYAKGQVSKAAFKTGKSGDPHAYNGGDNIIWGVKECDVKKAPLWEYPVFWQGTKGKSGQLEWEKDVKTDKQKMKTPIRVVYVNQNGGAKYCGIMTHSEVTADFQGQKFFQHCT</sequence>
<protein>
    <submittedName>
        <fullName evidence="4">Uncharacterized protein</fullName>
    </submittedName>
</protein>
<evidence type="ECO:0000313" key="5">
    <source>
        <dbReference type="Proteomes" id="UP000801428"/>
    </source>
</evidence>
<keyword evidence="5" id="KW-1185">Reference proteome</keyword>
<keyword evidence="2" id="KW-0378">Hydrolase</keyword>
<dbReference type="Proteomes" id="UP000801428">
    <property type="component" value="Unassembled WGS sequence"/>
</dbReference>
<feature type="chain" id="PRO_5040261026" evidence="3">
    <location>
        <begin position="19"/>
        <end position="175"/>
    </location>
</feature>
<feature type="signal peptide" evidence="3">
    <location>
        <begin position="1"/>
        <end position="18"/>
    </location>
</feature>
<keyword evidence="3" id="KW-0732">Signal</keyword>
<keyword evidence="1" id="KW-0540">Nuclease</keyword>
<dbReference type="Gene3D" id="3.10.450.30">
    <property type="entry name" value="Microbial ribonucleases"/>
    <property type="match status" value="1"/>
</dbReference>
<dbReference type="InterPro" id="IPR000026">
    <property type="entry name" value="N1-like"/>
</dbReference>
<comment type="caution">
    <text evidence="4">The sequence shown here is derived from an EMBL/GenBank/DDBJ whole genome shotgun (WGS) entry which is preliminary data.</text>
</comment>
<dbReference type="GO" id="GO:0016787">
    <property type="term" value="F:hydrolase activity"/>
    <property type="evidence" value="ECO:0007669"/>
    <property type="project" value="UniProtKB-KW"/>
</dbReference>
<dbReference type="GO" id="GO:0004521">
    <property type="term" value="F:RNA endonuclease activity"/>
    <property type="evidence" value="ECO:0007669"/>
    <property type="project" value="InterPro"/>
</dbReference>
<proteinExistence type="predicted"/>
<dbReference type="OrthoDB" id="4470832at2759"/>
<evidence type="ECO:0000256" key="3">
    <source>
        <dbReference type="SAM" id="SignalP"/>
    </source>
</evidence>
<name>A0A9P4TB58_CURKU</name>
<accession>A0A9P4TB58</accession>
<dbReference type="GO" id="GO:0003723">
    <property type="term" value="F:RNA binding"/>
    <property type="evidence" value="ECO:0007669"/>
    <property type="project" value="InterPro"/>
</dbReference>
<organism evidence="4 5">
    <name type="scientific">Curvularia kusanoi</name>
    <name type="common">Cochliobolus kusanoi</name>
    <dbReference type="NCBI Taxonomy" id="90978"/>
    <lineage>
        <taxon>Eukaryota</taxon>
        <taxon>Fungi</taxon>
        <taxon>Dikarya</taxon>
        <taxon>Ascomycota</taxon>
        <taxon>Pezizomycotina</taxon>
        <taxon>Dothideomycetes</taxon>
        <taxon>Pleosporomycetidae</taxon>
        <taxon>Pleosporales</taxon>
        <taxon>Pleosporineae</taxon>
        <taxon>Pleosporaceae</taxon>
        <taxon>Curvularia</taxon>
    </lineage>
</organism>
<evidence type="ECO:0000313" key="4">
    <source>
        <dbReference type="EMBL" id="KAF2998981.1"/>
    </source>
</evidence>
<dbReference type="EMBL" id="SWKU01000018">
    <property type="protein sequence ID" value="KAF2998981.1"/>
    <property type="molecule type" value="Genomic_DNA"/>
</dbReference>
<dbReference type="Pfam" id="PF00545">
    <property type="entry name" value="Ribonuclease"/>
    <property type="match status" value="1"/>
</dbReference>
<dbReference type="SUPFAM" id="SSF53933">
    <property type="entry name" value="Microbial ribonucleases"/>
    <property type="match status" value="1"/>
</dbReference>
<gene>
    <name evidence="4" type="ORF">E8E13_007551</name>
</gene>